<reference evidence="4 5" key="1">
    <citation type="submission" date="2017-07" db="EMBL/GenBank/DDBJ databases">
        <authorList>
            <person name="Sun Z.S."/>
            <person name="Albrecht U."/>
            <person name="Echele G."/>
            <person name="Lee C.C."/>
        </authorList>
    </citation>
    <scope>NUCLEOTIDE SEQUENCE [LARGE SCALE GENOMIC DNA]</scope>
    <source>
        <strain evidence="4 5">CGMCC 1.12672</strain>
    </source>
</reference>
<dbReference type="PANTHER" id="PTHR42715">
    <property type="entry name" value="BETA-GLUCOSIDASE"/>
    <property type="match status" value="1"/>
</dbReference>
<dbReference type="InterPro" id="IPR050288">
    <property type="entry name" value="Cellulose_deg_GH3"/>
</dbReference>
<keyword evidence="2" id="KW-0378">Hydrolase</keyword>
<dbReference type="Gene3D" id="2.60.40.10">
    <property type="entry name" value="Immunoglobulins"/>
    <property type="match status" value="1"/>
</dbReference>
<dbReference type="Gene3D" id="3.20.20.300">
    <property type="entry name" value="Glycoside hydrolase, family 3, N-terminal domain"/>
    <property type="match status" value="1"/>
</dbReference>
<dbReference type="Pfam" id="PF00933">
    <property type="entry name" value="Glyco_hydro_3"/>
    <property type="match status" value="1"/>
</dbReference>
<dbReference type="PRINTS" id="PR00133">
    <property type="entry name" value="GLHYDRLASE3"/>
</dbReference>
<dbReference type="AlphaFoldDB" id="A0A285QWN8"/>
<dbReference type="GO" id="GO:0004553">
    <property type="term" value="F:hydrolase activity, hydrolyzing O-glycosyl compounds"/>
    <property type="evidence" value="ECO:0007669"/>
    <property type="project" value="InterPro"/>
</dbReference>
<dbReference type="InterPro" id="IPR002772">
    <property type="entry name" value="Glyco_hydro_3_C"/>
</dbReference>
<dbReference type="Pfam" id="PF01915">
    <property type="entry name" value="Glyco_hydro_3_C"/>
    <property type="match status" value="1"/>
</dbReference>
<organism evidence="4 5">
    <name type="scientific">Sphingomonas guangdongensis</name>
    <dbReference type="NCBI Taxonomy" id="1141890"/>
    <lineage>
        <taxon>Bacteria</taxon>
        <taxon>Pseudomonadati</taxon>
        <taxon>Pseudomonadota</taxon>
        <taxon>Alphaproteobacteria</taxon>
        <taxon>Sphingomonadales</taxon>
        <taxon>Sphingomonadaceae</taxon>
        <taxon>Sphingomonas</taxon>
    </lineage>
</organism>
<dbReference type="Proteomes" id="UP000219494">
    <property type="component" value="Unassembled WGS sequence"/>
</dbReference>
<evidence type="ECO:0000256" key="2">
    <source>
        <dbReference type="ARBA" id="ARBA00022801"/>
    </source>
</evidence>
<proteinExistence type="inferred from homology"/>
<dbReference type="InterPro" id="IPR017853">
    <property type="entry name" value="GH"/>
</dbReference>
<dbReference type="EMBL" id="OBMI01000002">
    <property type="protein sequence ID" value="SOB86385.1"/>
    <property type="molecule type" value="Genomic_DNA"/>
</dbReference>
<dbReference type="InterPro" id="IPR013783">
    <property type="entry name" value="Ig-like_fold"/>
</dbReference>
<accession>A0A285QWN8</accession>
<dbReference type="InterPro" id="IPR001764">
    <property type="entry name" value="Glyco_hydro_3_N"/>
</dbReference>
<comment type="similarity">
    <text evidence="1">Belongs to the glycosyl hydrolase 3 family.</text>
</comment>
<dbReference type="RefSeq" id="WP_097063420.1">
    <property type="nucleotide sequence ID" value="NZ_OBMI01000002.1"/>
</dbReference>
<dbReference type="SUPFAM" id="SSF52279">
    <property type="entry name" value="Beta-D-glucan exohydrolase, C-terminal domain"/>
    <property type="match status" value="1"/>
</dbReference>
<dbReference type="Gene3D" id="3.40.50.1700">
    <property type="entry name" value="Glycoside hydrolase family 3 C-terminal domain"/>
    <property type="match status" value="1"/>
</dbReference>
<dbReference type="PANTHER" id="PTHR42715:SF10">
    <property type="entry name" value="BETA-GLUCOSIDASE"/>
    <property type="match status" value="1"/>
</dbReference>
<evidence type="ECO:0000256" key="1">
    <source>
        <dbReference type="ARBA" id="ARBA00005336"/>
    </source>
</evidence>
<evidence type="ECO:0000259" key="3">
    <source>
        <dbReference type="SMART" id="SM01217"/>
    </source>
</evidence>
<dbReference type="InterPro" id="IPR026891">
    <property type="entry name" value="Fn3-like"/>
</dbReference>
<protein>
    <submittedName>
        <fullName evidence="4">Beta-glucosidase</fullName>
    </submittedName>
</protein>
<evidence type="ECO:0000313" key="4">
    <source>
        <dbReference type="EMBL" id="SOB86385.1"/>
    </source>
</evidence>
<feature type="domain" description="Fibronectin type III-like" evidence="3">
    <location>
        <begin position="652"/>
        <end position="719"/>
    </location>
</feature>
<dbReference type="InterPro" id="IPR036881">
    <property type="entry name" value="Glyco_hydro_3_C_sf"/>
</dbReference>
<sequence length="739" mass="77883">MRRAAMLLAAAAMITGATGGFGQERRAPAASAGERPWMNTALTAEQRVALLLPRMTADEKVTLMLGYFGTDFPPRQFKAPAEARAGSAGYVPGVPRLGIPPQWQTDAAIGVATQGGAARKRERTALPSNLGVAASWDPEVAFKGGQMIGAEARASGFNVMLAGGVNLEREPRNGRNFEYGGEDPLLAGVMTGAAVAGIQANHIISTVKHFAINDQETDRNNGNVVIDHDAARMSDLLAFEIAIERGRPGSVMCAYNRVDTIFSCESPWLLTDVLRRDWQWPGYVMSDWGATHSTGAALKAGQDQQSGYPFDKDEFFGKDLKAALAAGQVGIDLVDRAVGRILFAMFEHGLFDHPITAAPMDLPGDMLAANGAVTRAAAADSIVLLKNRGNVLPLAASAKRIVIIGGHADKGVLAGGGSSLVYPVGGNAVPDAEPKIWPGPKMYYPNSPMEALKRRLPGAQISYVDGADPAAAAAAARGADVAVVFGTQWASESIDVALTLDEKADALIDQVAGANRNTVVVLETNSAVLTPWREKAAAIVAAWFPGTQGGEAIADVLTGAVNPSGHLPVTFIDAVTQLPQPQPPQKGEFRYPEGALVGYRWHEAKRNKPAFAFGHGLSYTSFRYDQLSAQANGTSITARFRITNTGARAGKDVAQIYVSGPGISEPKRLGGFTKVEVAPGVSRTVSVPVDPRLLATFREAGGGWQVAGGSYQLHLARAADDVVASAPVTIAAARLPMRR</sequence>
<gene>
    <name evidence="4" type="ORF">SAMN06297144_1490</name>
</gene>
<dbReference type="Pfam" id="PF14310">
    <property type="entry name" value="Fn3-like"/>
    <property type="match status" value="1"/>
</dbReference>
<evidence type="ECO:0000313" key="5">
    <source>
        <dbReference type="Proteomes" id="UP000219494"/>
    </source>
</evidence>
<keyword evidence="5" id="KW-1185">Reference proteome</keyword>
<name>A0A285QWN8_9SPHN</name>
<dbReference type="GO" id="GO:0005975">
    <property type="term" value="P:carbohydrate metabolic process"/>
    <property type="evidence" value="ECO:0007669"/>
    <property type="project" value="InterPro"/>
</dbReference>
<dbReference type="InterPro" id="IPR036962">
    <property type="entry name" value="Glyco_hydro_3_N_sf"/>
</dbReference>
<dbReference type="OrthoDB" id="9781691at2"/>
<dbReference type="SUPFAM" id="SSF51445">
    <property type="entry name" value="(Trans)glycosidases"/>
    <property type="match status" value="1"/>
</dbReference>
<dbReference type="SMART" id="SM01217">
    <property type="entry name" value="Fn3_like"/>
    <property type="match status" value="1"/>
</dbReference>